<keyword evidence="2" id="KW-1185">Reference proteome</keyword>
<organism evidence="1 2">
    <name type="scientific">Phomopsis amygdali</name>
    <name type="common">Fusicoccum amygdali</name>
    <dbReference type="NCBI Taxonomy" id="1214568"/>
    <lineage>
        <taxon>Eukaryota</taxon>
        <taxon>Fungi</taxon>
        <taxon>Dikarya</taxon>
        <taxon>Ascomycota</taxon>
        <taxon>Pezizomycotina</taxon>
        <taxon>Sordariomycetes</taxon>
        <taxon>Sordariomycetidae</taxon>
        <taxon>Diaporthales</taxon>
        <taxon>Diaporthaceae</taxon>
        <taxon>Diaporthe</taxon>
    </lineage>
</organism>
<dbReference type="AlphaFoldDB" id="A0AAD9SPM8"/>
<gene>
    <name evidence="1" type="ORF">N8I77_000377</name>
</gene>
<evidence type="ECO:0000313" key="2">
    <source>
        <dbReference type="Proteomes" id="UP001265746"/>
    </source>
</evidence>
<name>A0AAD9SPM8_PHOAM</name>
<proteinExistence type="predicted"/>
<accession>A0AAD9SPM8</accession>
<reference evidence="1" key="1">
    <citation type="submission" date="2023-06" db="EMBL/GenBank/DDBJ databases">
        <authorList>
            <person name="Noh H."/>
        </authorList>
    </citation>
    <scope>NUCLEOTIDE SEQUENCE</scope>
    <source>
        <strain evidence="1">DUCC20226</strain>
    </source>
</reference>
<evidence type="ECO:0000313" key="1">
    <source>
        <dbReference type="EMBL" id="KAK2613464.1"/>
    </source>
</evidence>
<dbReference type="EMBL" id="JAUJFL010000001">
    <property type="protein sequence ID" value="KAK2613464.1"/>
    <property type="molecule type" value="Genomic_DNA"/>
</dbReference>
<comment type="caution">
    <text evidence="1">The sequence shown here is derived from an EMBL/GenBank/DDBJ whole genome shotgun (WGS) entry which is preliminary data.</text>
</comment>
<dbReference type="Proteomes" id="UP001265746">
    <property type="component" value="Unassembled WGS sequence"/>
</dbReference>
<sequence>MVTSGDTRFRNETAQLVITTPIAIGAARGAQIVAVTVTPHGTDTAPVDSYEAVAKIYDPLYYSFESEIGHHPGDCVYSASDDYINEATAYEHLRVARQADFFAPEYYGCWKYTLPITIRESSKIRRISLILIERLRENNILSTRARNSPDLRRGLDSFHYPEEF</sequence>
<protein>
    <submittedName>
        <fullName evidence="1">Uncharacterized protein</fullName>
    </submittedName>
</protein>